<name>A0A2T5VHL2_9HYPH</name>
<dbReference type="OrthoDB" id="7961161at2"/>
<comment type="caution">
    <text evidence="1">The sequence shown here is derived from an EMBL/GenBank/DDBJ whole genome shotgun (WGS) entry which is preliminary data.</text>
</comment>
<dbReference type="EMBL" id="QAYG01000001">
    <property type="protein sequence ID" value="PTW63242.1"/>
    <property type="molecule type" value="Genomic_DNA"/>
</dbReference>
<organism evidence="1 2">
    <name type="scientific">Breoghania corrubedonensis</name>
    <dbReference type="NCBI Taxonomy" id="665038"/>
    <lineage>
        <taxon>Bacteria</taxon>
        <taxon>Pseudomonadati</taxon>
        <taxon>Pseudomonadota</taxon>
        <taxon>Alphaproteobacteria</taxon>
        <taxon>Hyphomicrobiales</taxon>
        <taxon>Stappiaceae</taxon>
        <taxon>Breoghania</taxon>
    </lineage>
</organism>
<dbReference type="Proteomes" id="UP000244081">
    <property type="component" value="Unassembled WGS sequence"/>
</dbReference>
<reference evidence="1 2" key="1">
    <citation type="submission" date="2018-04" db="EMBL/GenBank/DDBJ databases">
        <title>Genomic Encyclopedia of Archaeal and Bacterial Type Strains, Phase II (KMG-II): from individual species to whole genera.</title>
        <authorList>
            <person name="Goeker M."/>
        </authorList>
    </citation>
    <scope>NUCLEOTIDE SEQUENCE [LARGE SCALE GENOMIC DNA]</scope>
    <source>
        <strain evidence="1 2">DSM 23382</strain>
    </source>
</reference>
<keyword evidence="2" id="KW-1185">Reference proteome</keyword>
<proteinExistence type="predicted"/>
<protein>
    <recommendedName>
        <fullName evidence="3">DUF1127 domain-containing protein</fullName>
    </recommendedName>
</protein>
<evidence type="ECO:0008006" key="3">
    <source>
        <dbReference type="Google" id="ProtNLM"/>
    </source>
</evidence>
<evidence type="ECO:0000313" key="1">
    <source>
        <dbReference type="EMBL" id="PTW63242.1"/>
    </source>
</evidence>
<dbReference type="RefSeq" id="WP_107988705.1">
    <property type="nucleotide sequence ID" value="NZ_QAYG01000001.1"/>
</dbReference>
<sequence length="60" mass="6712">MVFRSFLGSVLGVFDDIQRAGRANATYHKFSMMSDDELARRGINRGDVMRVALRSGFGDL</sequence>
<evidence type="ECO:0000313" key="2">
    <source>
        <dbReference type="Proteomes" id="UP000244081"/>
    </source>
</evidence>
<accession>A0A2T5VHL2</accession>
<gene>
    <name evidence="1" type="ORF">C8N35_1011293</name>
</gene>
<dbReference type="AlphaFoldDB" id="A0A2T5VHL2"/>